<dbReference type="Pfam" id="PF00155">
    <property type="entry name" value="Aminotran_1_2"/>
    <property type="match status" value="1"/>
</dbReference>
<dbReference type="GO" id="GO:0030170">
    <property type="term" value="F:pyridoxal phosphate binding"/>
    <property type="evidence" value="ECO:0007669"/>
    <property type="project" value="InterPro"/>
</dbReference>
<accession>A0A3M2RZB6</accession>
<evidence type="ECO:0000256" key="2">
    <source>
        <dbReference type="ARBA" id="ARBA00022898"/>
    </source>
</evidence>
<dbReference type="InterPro" id="IPR015422">
    <property type="entry name" value="PyrdxlP-dep_Trfase_small"/>
</dbReference>
<protein>
    <recommendedName>
        <fullName evidence="3">Aminotransferase class I/classII large domain-containing protein</fullName>
    </recommendedName>
</protein>
<organism evidence="4 5">
    <name type="scientific">Fusarium kuroshium</name>
    <dbReference type="NCBI Taxonomy" id="2010991"/>
    <lineage>
        <taxon>Eukaryota</taxon>
        <taxon>Fungi</taxon>
        <taxon>Dikarya</taxon>
        <taxon>Ascomycota</taxon>
        <taxon>Pezizomycotina</taxon>
        <taxon>Sordariomycetes</taxon>
        <taxon>Hypocreomycetidae</taxon>
        <taxon>Hypocreales</taxon>
        <taxon>Nectriaceae</taxon>
        <taxon>Fusarium</taxon>
        <taxon>Fusarium solani species complex</taxon>
    </lineage>
</organism>
<evidence type="ECO:0000259" key="3">
    <source>
        <dbReference type="Pfam" id="PF00155"/>
    </source>
</evidence>
<dbReference type="PANTHER" id="PTHR43510">
    <property type="entry name" value="AMINOTRANSFERASE FUNCTION, HYPOTHETICAL (EUROFUNG)"/>
    <property type="match status" value="1"/>
</dbReference>
<comment type="similarity">
    <text evidence="1">Belongs to the class-I pyridoxal-phosphate-dependent aminotransferase family.</text>
</comment>
<reference evidence="4 5" key="1">
    <citation type="submission" date="2017-06" db="EMBL/GenBank/DDBJ databases">
        <title>Comparative genomic analysis of Ambrosia Fusariam Clade fungi.</title>
        <authorList>
            <person name="Stajich J.E."/>
            <person name="Carrillo J."/>
            <person name="Kijimoto T."/>
            <person name="Eskalen A."/>
            <person name="O'Donnell K."/>
            <person name="Kasson M."/>
        </authorList>
    </citation>
    <scope>NUCLEOTIDE SEQUENCE [LARGE SCALE GENOMIC DNA]</scope>
    <source>
        <strain evidence="4">UCR3666</strain>
    </source>
</reference>
<gene>
    <name evidence="4" type="ORF">CDV36_009704</name>
</gene>
<dbReference type="AlphaFoldDB" id="A0A3M2RZB6"/>
<dbReference type="EMBL" id="NKUJ01000195">
    <property type="protein sequence ID" value="RMJ10660.1"/>
    <property type="molecule type" value="Genomic_DNA"/>
</dbReference>
<dbReference type="SUPFAM" id="SSF53383">
    <property type="entry name" value="PLP-dependent transferases"/>
    <property type="match status" value="1"/>
</dbReference>
<dbReference type="InterPro" id="IPR004838">
    <property type="entry name" value="NHTrfase_class1_PyrdxlP-BS"/>
</dbReference>
<feature type="domain" description="Aminotransferase class I/classII large" evidence="3">
    <location>
        <begin position="58"/>
        <end position="381"/>
    </location>
</feature>
<dbReference type="InterPro" id="IPR004839">
    <property type="entry name" value="Aminotransferase_I/II_large"/>
</dbReference>
<dbReference type="Gene3D" id="3.90.1150.10">
    <property type="entry name" value="Aspartate Aminotransferase, domain 1"/>
    <property type="match status" value="1"/>
</dbReference>
<dbReference type="STRING" id="2010991.A0A3M2RZB6"/>
<dbReference type="PANTHER" id="PTHR43510:SF1">
    <property type="entry name" value="AMINOTRANSFERASE FUNCTION, HYPOTHETICAL (EUROFUNG)"/>
    <property type="match status" value="1"/>
</dbReference>
<evidence type="ECO:0000256" key="1">
    <source>
        <dbReference type="ARBA" id="ARBA00007441"/>
    </source>
</evidence>
<dbReference type="Proteomes" id="UP000277212">
    <property type="component" value="Unassembled WGS sequence"/>
</dbReference>
<dbReference type="CDD" id="cd00609">
    <property type="entry name" value="AAT_like"/>
    <property type="match status" value="1"/>
</dbReference>
<keyword evidence="2" id="KW-0663">Pyridoxal phosphate</keyword>
<keyword evidence="5" id="KW-1185">Reference proteome</keyword>
<dbReference type="GO" id="GO:0003824">
    <property type="term" value="F:catalytic activity"/>
    <property type="evidence" value="ECO:0007669"/>
    <property type="project" value="InterPro"/>
</dbReference>
<proteinExistence type="inferred from homology"/>
<name>A0A3M2RZB6_9HYPO</name>
<sequence length="397" mass="43481">MVRITPFAVEQWMDEYETTPNVLNIAETCAASVSIDDLVGLSKDPSAPGPIDTSIKLTYGPIPGTRTLRERIAAHCSTEETKLAAEDVVITQGAIGANFLSLYTLVGPGDHVVCVYPTYQQLYDVPRSVGAEVTLWKLRAEEGFVPNVDELTSLIKENTKMIIINNPNNPTGAPISTDIVQRIARVAEEKGIILFSDEVYRPLFHGGALGEIEVPVPATTLGYQKTVVTGSMSKGYALAGIRVGWIASRDKSIIKAIMSARDYTTISVSQIDDQIARYALSPAVRPSLVERNMALARTNAKLVKEFVERHKSVCSWVEPRAGTTAFIRFTKNGEPVNDVDFCLDLLDKTKILFCAGSRCFGGDEDFKGYVRMGYVCETEVLVEGLKRLGDYINSNLS</sequence>
<evidence type="ECO:0000313" key="5">
    <source>
        <dbReference type="Proteomes" id="UP000277212"/>
    </source>
</evidence>
<dbReference type="InterPro" id="IPR015421">
    <property type="entry name" value="PyrdxlP-dep_Trfase_major"/>
</dbReference>
<dbReference type="Gene3D" id="3.40.640.10">
    <property type="entry name" value="Type I PLP-dependent aspartate aminotransferase-like (Major domain)"/>
    <property type="match status" value="1"/>
</dbReference>
<dbReference type="PROSITE" id="PS00105">
    <property type="entry name" value="AA_TRANSFER_CLASS_1"/>
    <property type="match status" value="1"/>
</dbReference>
<comment type="caution">
    <text evidence="4">The sequence shown here is derived from an EMBL/GenBank/DDBJ whole genome shotgun (WGS) entry which is preliminary data.</text>
</comment>
<dbReference type="OrthoDB" id="7042322at2759"/>
<evidence type="ECO:0000313" key="4">
    <source>
        <dbReference type="EMBL" id="RMJ10660.1"/>
    </source>
</evidence>
<dbReference type="InterPro" id="IPR015424">
    <property type="entry name" value="PyrdxlP-dep_Trfase"/>
</dbReference>